<keyword evidence="3" id="KW-1185">Reference proteome</keyword>
<evidence type="ECO:0000313" key="3">
    <source>
        <dbReference type="Proteomes" id="UP000729402"/>
    </source>
</evidence>
<name>A0A8J5RAY0_ZIZPA</name>
<evidence type="ECO:0000256" key="1">
    <source>
        <dbReference type="SAM" id="MobiDB-lite"/>
    </source>
</evidence>
<organism evidence="2 3">
    <name type="scientific">Zizania palustris</name>
    <name type="common">Northern wild rice</name>
    <dbReference type="NCBI Taxonomy" id="103762"/>
    <lineage>
        <taxon>Eukaryota</taxon>
        <taxon>Viridiplantae</taxon>
        <taxon>Streptophyta</taxon>
        <taxon>Embryophyta</taxon>
        <taxon>Tracheophyta</taxon>
        <taxon>Spermatophyta</taxon>
        <taxon>Magnoliopsida</taxon>
        <taxon>Liliopsida</taxon>
        <taxon>Poales</taxon>
        <taxon>Poaceae</taxon>
        <taxon>BOP clade</taxon>
        <taxon>Oryzoideae</taxon>
        <taxon>Oryzeae</taxon>
        <taxon>Zizaniinae</taxon>
        <taxon>Zizania</taxon>
    </lineage>
</organism>
<reference evidence="2" key="2">
    <citation type="submission" date="2021-02" db="EMBL/GenBank/DDBJ databases">
        <authorList>
            <person name="Kimball J.A."/>
            <person name="Haas M.W."/>
            <person name="Macchietto M."/>
            <person name="Kono T."/>
            <person name="Duquette J."/>
            <person name="Shao M."/>
        </authorList>
    </citation>
    <scope>NUCLEOTIDE SEQUENCE</scope>
    <source>
        <tissue evidence="2">Fresh leaf tissue</tissue>
    </source>
</reference>
<feature type="region of interest" description="Disordered" evidence="1">
    <location>
        <begin position="35"/>
        <end position="77"/>
    </location>
</feature>
<protein>
    <submittedName>
        <fullName evidence="2">Uncharacterized protein</fullName>
    </submittedName>
</protein>
<gene>
    <name evidence="2" type="ORF">GUJ93_ZPchr0001g30113</name>
</gene>
<dbReference type="Proteomes" id="UP000729402">
    <property type="component" value="Unassembled WGS sequence"/>
</dbReference>
<sequence>MGRPVELGSSRLAPTCKHRPVGETVIDDRRLASWSTTWSTAEQQPAADDDQPAERGCTPATRRETSSENASFGAGNRCRGNNSAFPTILGTCGSGPLAVVSLGAGYSPTTGDRVGRRCGAELQLEPGGTSGNAGRTNGEVNASSIHPVFVHAVMDSW</sequence>
<dbReference type="AlphaFoldDB" id="A0A8J5RAY0"/>
<feature type="region of interest" description="Disordered" evidence="1">
    <location>
        <begin position="1"/>
        <end position="20"/>
    </location>
</feature>
<evidence type="ECO:0000313" key="2">
    <source>
        <dbReference type="EMBL" id="KAG8055505.1"/>
    </source>
</evidence>
<proteinExistence type="predicted"/>
<reference evidence="2" key="1">
    <citation type="journal article" date="2021" name="bioRxiv">
        <title>Whole Genome Assembly and Annotation of Northern Wild Rice, Zizania palustris L., Supports a Whole Genome Duplication in the Zizania Genus.</title>
        <authorList>
            <person name="Haas M."/>
            <person name="Kono T."/>
            <person name="Macchietto M."/>
            <person name="Millas R."/>
            <person name="McGilp L."/>
            <person name="Shao M."/>
            <person name="Duquette J."/>
            <person name="Hirsch C.N."/>
            <person name="Kimball J."/>
        </authorList>
    </citation>
    <scope>NUCLEOTIDE SEQUENCE</scope>
    <source>
        <tissue evidence="2">Fresh leaf tissue</tissue>
    </source>
</reference>
<accession>A0A8J5RAY0</accession>
<comment type="caution">
    <text evidence="2">The sequence shown here is derived from an EMBL/GenBank/DDBJ whole genome shotgun (WGS) entry which is preliminary data.</text>
</comment>
<dbReference type="EMBL" id="JAAALK010000288">
    <property type="protein sequence ID" value="KAG8055505.1"/>
    <property type="molecule type" value="Genomic_DNA"/>
</dbReference>